<reference evidence="1 2" key="1">
    <citation type="submission" date="2024-05" db="EMBL/GenBank/DDBJ databases">
        <title>Achromobacter denitrificans. BP1, complete genome.</title>
        <authorList>
            <person name="Zhang B."/>
        </authorList>
    </citation>
    <scope>NUCLEOTIDE SEQUENCE [LARGE SCALE GENOMIC DNA]</scope>
    <source>
        <strain evidence="1 2">BP1</strain>
    </source>
</reference>
<name>A0ABZ3G6E1_ACHDE</name>
<keyword evidence="2" id="KW-1185">Reference proteome</keyword>
<dbReference type="GO" id="GO:0016787">
    <property type="term" value="F:hydrolase activity"/>
    <property type="evidence" value="ECO:0007669"/>
    <property type="project" value="UniProtKB-KW"/>
</dbReference>
<dbReference type="InterPro" id="IPR011067">
    <property type="entry name" value="Plasmid_toxin/cell-grow_inhib"/>
</dbReference>
<dbReference type="InterPro" id="IPR003477">
    <property type="entry name" value="PemK-like"/>
</dbReference>
<protein>
    <submittedName>
        <fullName evidence="1">Type II toxin-antitoxin system PemK/MazF family toxin</fullName>
        <ecNumber evidence="1">3.1.-.-</ecNumber>
    </submittedName>
</protein>
<evidence type="ECO:0000313" key="1">
    <source>
        <dbReference type="EMBL" id="XAN17592.1"/>
    </source>
</evidence>
<evidence type="ECO:0000313" key="2">
    <source>
        <dbReference type="Proteomes" id="UP001446337"/>
    </source>
</evidence>
<dbReference type="EC" id="3.1.-.-" evidence="1"/>
<dbReference type="EMBL" id="CP154792">
    <property type="protein sequence ID" value="XAN17592.1"/>
    <property type="molecule type" value="Genomic_DNA"/>
</dbReference>
<dbReference type="RefSeq" id="WP_175179393.1">
    <property type="nucleotide sequence ID" value="NZ_CADIKP010000018.1"/>
</dbReference>
<dbReference type="PANTHER" id="PTHR33988">
    <property type="entry name" value="ENDORIBONUCLEASE MAZF-RELATED"/>
    <property type="match status" value="1"/>
</dbReference>
<dbReference type="SUPFAM" id="SSF50118">
    <property type="entry name" value="Cell growth inhibitor/plasmid maintenance toxic component"/>
    <property type="match status" value="1"/>
</dbReference>
<accession>A0ABZ3G6E1</accession>
<dbReference type="Gene3D" id="2.30.30.110">
    <property type="match status" value="1"/>
</dbReference>
<proteinExistence type="predicted"/>
<dbReference type="Pfam" id="PF02452">
    <property type="entry name" value="PemK_toxin"/>
    <property type="match status" value="1"/>
</dbReference>
<organism evidence="1 2">
    <name type="scientific">Achromobacter denitrificans</name>
    <name type="common">Alcaligenes denitrificans</name>
    <dbReference type="NCBI Taxonomy" id="32002"/>
    <lineage>
        <taxon>Bacteria</taxon>
        <taxon>Pseudomonadati</taxon>
        <taxon>Pseudomonadota</taxon>
        <taxon>Betaproteobacteria</taxon>
        <taxon>Burkholderiales</taxon>
        <taxon>Alcaligenaceae</taxon>
        <taxon>Achromobacter</taxon>
    </lineage>
</organism>
<sequence>MSSAKFATPLRGEVYWIDFNPVIGSEQGNRRPGLIVSPNSLNKIPNNHTVSVLPITSHGTEDPVRMFVDTGEVKGMTLIQQVRVLDKRRLESLAGSVDPARMQEILLRLRQFFT</sequence>
<keyword evidence="1" id="KW-0378">Hydrolase</keyword>
<gene>
    <name evidence="1" type="ORF">AAIK43_06055</name>
</gene>
<dbReference type="Proteomes" id="UP001446337">
    <property type="component" value="Chromosome"/>
</dbReference>